<dbReference type="CDD" id="cd01668">
    <property type="entry name" value="TGS_RSH"/>
    <property type="match status" value="1"/>
</dbReference>
<evidence type="ECO:0000313" key="10">
    <source>
        <dbReference type="Proteomes" id="UP000254968"/>
    </source>
</evidence>
<dbReference type="InterPro" id="IPR002912">
    <property type="entry name" value="ACT_dom"/>
</dbReference>
<dbReference type="GO" id="GO:0042594">
    <property type="term" value="P:response to starvation"/>
    <property type="evidence" value="ECO:0007669"/>
    <property type="project" value="TreeGrafter"/>
</dbReference>
<dbReference type="GO" id="GO:0005886">
    <property type="term" value="C:plasma membrane"/>
    <property type="evidence" value="ECO:0007669"/>
    <property type="project" value="TreeGrafter"/>
</dbReference>
<evidence type="ECO:0000256" key="2">
    <source>
        <dbReference type="ARBA" id="ARBA00025704"/>
    </source>
</evidence>
<dbReference type="CDD" id="cd05399">
    <property type="entry name" value="NT_Rel-Spo_like"/>
    <property type="match status" value="1"/>
</dbReference>
<dbReference type="NCBIfam" id="NF008124">
    <property type="entry name" value="PRK10872.1"/>
    <property type="match status" value="1"/>
</dbReference>
<dbReference type="Gene3D" id="3.30.460.10">
    <property type="entry name" value="Beta Polymerase, domain 2"/>
    <property type="match status" value="1"/>
</dbReference>
<dbReference type="Pfam" id="PF02824">
    <property type="entry name" value="TGS"/>
    <property type="match status" value="1"/>
</dbReference>
<keyword evidence="9" id="KW-0418">Kinase</keyword>
<keyword evidence="10" id="KW-1185">Reference proteome</keyword>
<dbReference type="SMART" id="SM00954">
    <property type="entry name" value="RelA_SpoT"/>
    <property type="match status" value="1"/>
</dbReference>
<dbReference type="InterPro" id="IPR004811">
    <property type="entry name" value="RelA/Spo_fam"/>
</dbReference>
<dbReference type="FunFam" id="3.30.460.10:FF:000001">
    <property type="entry name" value="GTP pyrophosphokinase RelA"/>
    <property type="match status" value="1"/>
</dbReference>
<sequence>MVKVKESEPWITEDGHIDVELWLAQLGSKGYFQDLERIRNACTLSQLACGDHATEAGFPCLQQGLLMADILADLEVDQDTLIAAIIFVSVHYADLSLDDVEEQCGPAISKLVKGIEKMNAINNLKPLNTYQQNKHQLDNVRRMLLAMVDDARVVLIKLAERLCFLRASTQLPEALRKQIATEAMDIYAPLANRLGIGAIKWEMEDLAFRHLCPEDYKSIAKGLKAKRLERDKYVDLIVAELNNQIKATGAQHFAVYGRSKHIHSIYRKMTRKNVSLDEIYDATAVRVLVETVDQCYDVLGIVHFLWKQIPAEFDDYISHPKANGYQSLHTAVEGPEGRVFEVQIRTFHMHDLAEMGVAAHWKYKEGGTSRKESHELKIEWLRDVLAWHKEMATSSGVPEAMEREFLEDRVYVFTPDGDVLDLPNGVTPLDFAYHVHSQVGHRCRGAKVNGTIVPLTYALKTGDRIEILTGKEERPSRDWINPHLNYLKTSRAKAKVLHWFKMQDYDKNRAEGQEILDKELKNLGIKAERLHDVATSFNFKRLDDLLAALGRGDIKLGQILHRLSPIEEIDPESVIVKSKPHPIPETRGSDLKIEGVGNLLTSMARCCQPLPGDEVVGYITIGRGVSIHRQDCPNIIHASEKQRQRFIQVSWGSSTRDHYVVDILVKAFNRSDLLRDITSLLANEKAHVYALQSQSSKQDNIAFITLTIEIDGLNSLSRLLNKLEQIPNILEARRQVGG</sequence>
<dbReference type="SUPFAM" id="SSF81271">
    <property type="entry name" value="TGS-like"/>
    <property type="match status" value="1"/>
</dbReference>
<feature type="domain" description="ACT" evidence="7">
    <location>
        <begin position="662"/>
        <end position="737"/>
    </location>
</feature>
<gene>
    <name evidence="9" type="primary">relA</name>
    <name evidence="9" type="ORF">NCTC13315_01324</name>
</gene>
<dbReference type="GO" id="GO:0016301">
    <property type="term" value="F:kinase activity"/>
    <property type="evidence" value="ECO:0007669"/>
    <property type="project" value="UniProtKB-KW"/>
</dbReference>
<evidence type="ECO:0000256" key="3">
    <source>
        <dbReference type="ARBA" id="ARBA00029754"/>
    </source>
</evidence>
<evidence type="ECO:0000256" key="5">
    <source>
        <dbReference type="ARBA" id="ARBA00033308"/>
    </source>
</evidence>
<reference evidence="9 10" key="1">
    <citation type="submission" date="2018-06" db="EMBL/GenBank/DDBJ databases">
        <authorList>
            <consortium name="Pathogen Informatics"/>
            <person name="Doyle S."/>
        </authorList>
    </citation>
    <scope>NUCLEOTIDE SEQUENCE [LARGE SCALE GENOMIC DNA]</scope>
    <source>
        <strain evidence="9 10">NCTC13315</strain>
    </source>
</reference>
<dbReference type="AlphaFoldDB" id="A0A378I238"/>
<name>A0A378I238_9GAMM</name>
<evidence type="ECO:0000313" key="9">
    <source>
        <dbReference type="EMBL" id="STX28790.1"/>
    </source>
</evidence>
<dbReference type="PROSITE" id="PS51671">
    <property type="entry name" value="ACT"/>
    <property type="match status" value="1"/>
</dbReference>
<keyword evidence="9" id="KW-0808">Transferase</keyword>
<dbReference type="SUPFAM" id="SSF55021">
    <property type="entry name" value="ACT-like"/>
    <property type="match status" value="1"/>
</dbReference>
<dbReference type="InterPro" id="IPR012676">
    <property type="entry name" value="TGS-like"/>
</dbReference>
<dbReference type="Proteomes" id="UP000254968">
    <property type="component" value="Unassembled WGS sequence"/>
</dbReference>
<dbReference type="InterPro" id="IPR004095">
    <property type="entry name" value="TGS"/>
</dbReference>
<dbReference type="InterPro" id="IPR012675">
    <property type="entry name" value="Beta-grasp_dom_sf"/>
</dbReference>
<dbReference type="Pfam" id="PF13328">
    <property type="entry name" value="HD_4"/>
    <property type="match status" value="1"/>
</dbReference>
<comment type="pathway">
    <text evidence="2">Purine metabolism.</text>
</comment>
<dbReference type="EMBL" id="UGNV01000001">
    <property type="protein sequence ID" value="STX28790.1"/>
    <property type="molecule type" value="Genomic_DNA"/>
</dbReference>
<dbReference type="NCBIfam" id="TIGR00691">
    <property type="entry name" value="spoT_relA"/>
    <property type="match status" value="1"/>
</dbReference>
<feature type="domain" description="TGS" evidence="8">
    <location>
        <begin position="408"/>
        <end position="469"/>
    </location>
</feature>
<dbReference type="Gene3D" id="3.10.20.30">
    <property type="match status" value="1"/>
</dbReference>
<protein>
    <recommendedName>
        <fullName evidence="1">GTP pyrophosphokinase</fullName>
    </recommendedName>
    <alternativeName>
        <fullName evidence="4">(p)ppGpp synthase</fullName>
    </alternativeName>
    <alternativeName>
        <fullName evidence="3">ATP:GTP 3'-pyrophosphotransferase</fullName>
    </alternativeName>
    <alternativeName>
        <fullName evidence="5">ppGpp synthase I</fullName>
    </alternativeName>
</protein>
<dbReference type="Pfam" id="PF13291">
    <property type="entry name" value="ACT_4"/>
    <property type="match status" value="1"/>
</dbReference>
<dbReference type="OrthoDB" id="9805041at2"/>
<proteinExistence type="inferred from homology"/>
<evidence type="ECO:0000256" key="6">
    <source>
        <dbReference type="RuleBase" id="RU003847"/>
    </source>
</evidence>
<dbReference type="Gene3D" id="3.30.70.260">
    <property type="match status" value="1"/>
</dbReference>
<dbReference type="GO" id="GO:0015949">
    <property type="term" value="P:nucleobase-containing small molecule interconversion"/>
    <property type="evidence" value="ECO:0007669"/>
    <property type="project" value="UniProtKB-ARBA"/>
</dbReference>
<comment type="similarity">
    <text evidence="6">Belongs to the relA/spoT family.</text>
</comment>
<dbReference type="PROSITE" id="PS51880">
    <property type="entry name" value="TGS"/>
    <property type="match status" value="1"/>
</dbReference>
<evidence type="ECO:0000259" key="8">
    <source>
        <dbReference type="PROSITE" id="PS51880"/>
    </source>
</evidence>
<accession>A0A378I238</accession>
<dbReference type="InterPro" id="IPR007685">
    <property type="entry name" value="RelA_SpoT"/>
</dbReference>
<dbReference type="GO" id="GO:0015969">
    <property type="term" value="P:guanosine tetraphosphate metabolic process"/>
    <property type="evidence" value="ECO:0007669"/>
    <property type="project" value="InterPro"/>
</dbReference>
<dbReference type="Pfam" id="PF04607">
    <property type="entry name" value="RelA_SpoT"/>
    <property type="match status" value="1"/>
</dbReference>
<evidence type="ECO:0000259" key="7">
    <source>
        <dbReference type="PROSITE" id="PS51671"/>
    </source>
</evidence>
<dbReference type="GO" id="GO:0008728">
    <property type="term" value="F:GTP diphosphokinase activity"/>
    <property type="evidence" value="ECO:0007669"/>
    <property type="project" value="TreeGrafter"/>
</dbReference>
<evidence type="ECO:0000256" key="4">
    <source>
        <dbReference type="ARBA" id="ARBA00032407"/>
    </source>
</evidence>
<dbReference type="GO" id="GO:0008893">
    <property type="term" value="F:guanosine-3',5'-bis(diphosphate) 3'-diphosphatase activity"/>
    <property type="evidence" value="ECO:0007669"/>
    <property type="project" value="TreeGrafter"/>
</dbReference>
<dbReference type="InterPro" id="IPR033655">
    <property type="entry name" value="TGS_RelA/SpoT"/>
</dbReference>
<dbReference type="RefSeq" id="WP_115302511.1">
    <property type="nucleotide sequence ID" value="NZ_CAAAHO010000001.1"/>
</dbReference>
<dbReference type="FunFam" id="3.10.20.30:FF:000002">
    <property type="entry name" value="GTP pyrophosphokinase (RelA/SpoT)"/>
    <property type="match status" value="1"/>
</dbReference>
<dbReference type="SUPFAM" id="SSF109604">
    <property type="entry name" value="HD-domain/PDEase-like"/>
    <property type="match status" value="1"/>
</dbReference>
<dbReference type="InterPro" id="IPR045865">
    <property type="entry name" value="ACT-like_dom_sf"/>
</dbReference>
<dbReference type="PANTHER" id="PTHR21262">
    <property type="entry name" value="GUANOSINE-3',5'-BIS DIPHOSPHATE 3'-PYROPHOSPHOHYDROLASE"/>
    <property type="match status" value="1"/>
</dbReference>
<dbReference type="InterPro" id="IPR043519">
    <property type="entry name" value="NT_sf"/>
</dbReference>
<evidence type="ECO:0000256" key="1">
    <source>
        <dbReference type="ARBA" id="ARBA00019852"/>
    </source>
</evidence>
<dbReference type="Gene3D" id="1.10.3210.10">
    <property type="entry name" value="Hypothetical protein af1432"/>
    <property type="match status" value="1"/>
</dbReference>
<dbReference type="CDD" id="cd04876">
    <property type="entry name" value="ACT_RelA-SpoT"/>
    <property type="match status" value="1"/>
</dbReference>
<dbReference type="SUPFAM" id="SSF81301">
    <property type="entry name" value="Nucleotidyltransferase"/>
    <property type="match status" value="1"/>
</dbReference>
<comment type="function">
    <text evidence="6">In eubacteria ppGpp (guanosine 3'-diphosphate 5'-diphosphate) is a mediator of the stringent response that coordinates a variety of cellular activities in response to changes in nutritional abundance.</text>
</comment>
<organism evidence="9 10">
    <name type="scientific">Legionella beliardensis</name>
    <dbReference type="NCBI Taxonomy" id="91822"/>
    <lineage>
        <taxon>Bacteria</taxon>
        <taxon>Pseudomonadati</taxon>
        <taxon>Pseudomonadota</taxon>
        <taxon>Gammaproteobacteria</taxon>
        <taxon>Legionellales</taxon>
        <taxon>Legionellaceae</taxon>
        <taxon>Legionella</taxon>
    </lineage>
</organism>
<dbReference type="PANTHER" id="PTHR21262:SF31">
    <property type="entry name" value="GTP PYROPHOSPHOKINASE"/>
    <property type="match status" value="1"/>
</dbReference>